<protein>
    <submittedName>
        <fullName evidence="1">Uncharacterized protein</fullName>
    </submittedName>
</protein>
<gene>
    <name evidence="1" type="ORF">MCOS_LOCUS4398</name>
</gene>
<dbReference type="EMBL" id="UXSR01001596">
    <property type="protein sequence ID" value="VDD78395.1"/>
    <property type="molecule type" value="Genomic_DNA"/>
</dbReference>
<accession>A0A3P6HHR9</accession>
<keyword evidence="2" id="KW-1185">Reference proteome</keyword>
<name>A0A3P6HHR9_MESCO</name>
<organism evidence="1 2">
    <name type="scientific">Mesocestoides corti</name>
    <name type="common">Flatworm</name>
    <dbReference type="NCBI Taxonomy" id="53468"/>
    <lineage>
        <taxon>Eukaryota</taxon>
        <taxon>Metazoa</taxon>
        <taxon>Spiralia</taxon>
        <taxon>Lophotrochozoa</taxon>
        <taxon>Platyhelminthes</taxon>
        <taxon>Cestoda</taxon>
        <taxon>Eucestoda</taxon>
        <taxon>Cyclophyllidea</taxon>
        <taxon>Mesocestoididae</taxon>
        <taxon>Mesocestoides</taxon>
    </lineage>
</organism>
<dbReference type="Proteomes" id="UP000267029">
    <property type="component" value="Unassembled WGS sequence"/>
</dbReference>
<reference evidence="1 2" key="1">
    <citation type="submission" date="2018-10" db="EMBL/GenBank/DDBJ databases">
        <authorList>
            <consortium name="Pathogen Informatics"/>
        </authorList>
    </citation>
    <scope>NUCLEOTIDE SEQUENCE [LARGE SCALE GENOMIC DNA]</scope>
</reference>
<dbReference type="AlphaFoldDB" id="A0A3P6HHR9"/>
<sequence length="89" mass="9888">MFSDYFANGNCPSLSGVRGMTAHSQLQTRRNASSIWAGEGETTAGERLLDRLCDPVMCAVRCVRVCAWLAARSRYDKDEKEFAMLTLPP</sequence>
<proteinExistence type="predicted"/>
<evidence type="ECO:0000313" key="2">
    <source>
        <dbReference type="Proteomes" id="UP000267029"/>
    </source>
</evidence>
<evidence type="ECO:0000313" key="1">
    <source>
        <dbReference type="EMBL" id="VDD78395.1"/>
    </source>
</evidence>